<keyword evidence="3" id="KW-1185">Reference proteome</keyword>
<evidence type="ECO:0000313" key="2">
    <source>
        <dbReference type="EMBL" id="MFC5604330.1"/>
    </source>
</evidence>
<evidence type="ECO:0000256" key="1">
    <source>
        <dbReference type="SAM" id="MobiDB-lite"/>
    </source>
</evidence>
<reference evidence="3" key="1">
    <citation type="journal article" date="2019" name="Int. J. Syst. Evol. Microbiol.">
        <title>The Global Catalogue of Microorganisms (GCM) 10K type strain sequencing project: providing services to taxonomists for standard genome sequencing and annotation.</title>
        <authorList>
            <consortium name="The Broad Institute Genomics Platform"/>
            <consortium name="The Broad Institute Genome Sequencing Center for Infectious Disease"/>
            <person name="Wu L."/>
            <person name="Ma J."/>
        </authorList>
    </citation>
    <scope>NUCLEOTIDE SEQUENCE [LARGE SCALE GENOMIC DNA]</scope>
    <source>
        <strain evidence="3">KACC 11299</strain>
    </source>
</reference>
<dbReference type="Proteomes" id="UP001596071">
    <property type="component" value="Unassembled WGS sequence"/>
</dbReference>
<gene>
    <name evidence="2" type="ORF">ACFPTP_13955</name>
</gene>
<protein>
    <submittedName>
        <fullName evidence="2">ATP-binding protein</fullName>
    </submittedName>
</protein>
<dbReference type="SUPFAM" id="SSF55874">
    <property type="entry name" value="ATPase domain of HSP90 chaperone/DNA topoisomerase II/histidine kinase"/>
    <property type="match status" value="1"/>
</dbReference>
<keyword evidence="2" id="KW-0547">Nucleotide-binding</keyword>
<feature type="compositionally biased region" description="Basic and acidic residues" evidence="1">
    <location>
        <begin position="407"/>
        <end position="430"/>
    </location>
</feature>
<name>A0ABW0U0N3_9BACL</name>
<proteinExistence type="predicted"/>
<dbReference type="GO" id="GO:0005524">
    <property type="term" value="F:ATP binding"/>
    <property type="evidence" value="ECO:0007669"/>
    <property type="project" value="UniProtKB-KW"/>
</dbReference>
<feature type="compositionally biased region" description="Low complexity" evidence="1">
    <location>
        <begin position="464"/>
        <end position="475"/>
    </location>
</feature>
<dbReference type="EMBL" id="JBHSNP010000027">
    <property type="protein sequence ID" value="MFC5604330.1"/>
    <property type="molecule type" value="Genomic_DNA"/>
</dbReference>
<organism evidence="2 3">
    <name type="scientific">Sporosarcina koreensis</name>
    <dbReference type="NCBI Taxonomy" id="334735"/>
    <lineage>
        <taxon>Bacteria</taxon>
        <taxon>Bacillati</taxon>
        <taxon>Bacillota</taxon>
        <taxon>Bacilli</taxon>
        <taxon>Bacillales</taxon>
        <taxon>Caryophanaceae</taxon>
        <taxon>Sporosarcina</taxon>
    </lineage>
</organism>
<feature type="region of interest" description="Disordered" evidence="1">
    <location>
        <begin position="407"/>
        <end position="478"/>
    </location>
</feature>
<dbReference type="Gene3D" id="3.30.565.10">
    <property type="entry name" value="Histidine kinase-like ATPase, C-terminal domain"/>
    <property type="match status" value="1"/>
</dbReference>
<comment type="caution">
    <text evidence="2">The sequence shown here is derived from an EMBL/GenBank/DDBJ whole genome shotgun (WGS) entry which is preliminary data.</text>
</comment>
<sequence length="539" mass="61234">MINRYTPQVNTIKEMYEVSCNFSEPLEVVREAISNAYDAGATSLHINAYKNEAGKLVLKFIDDGSGMDTETLIRNFWGLGYSDKEEGSKETIGYKSHGTLIYLRSEQIIIDTYHATGSYRSQASHPLSELSKGNLFSFSIEELENNNGKTGTEITLIGFNQNVSIDFSHDKMKDYICWFTKVGTFEKELGYQPRDFTVFLKGIHDDMPAIPTLFEMEYEACPIGHHFPVLTPNLMEVVREKKKYFFKHAVQKWVGKRTVTIHDEEQNEITAEYEYVIYFEGDEVKKSYNPCIKRTGKNRSTYTYRVMDRYGVYLSKDYIPLQNINDWLPRVGDGGASSSQILHGFINCQAIQLTSDRSSMASTTPLLANELRKSIFLLLKEIDNDLQNGIYAIKKNLDQIMRDMENEPNSKEKDKEPEPKQGDFGGKEPMAKGNNSGFSSGGKKNGPKSPTGDEAGIPGGSHDNGGTNNNPNPDNFQQPYYWKDIDSVYKRLGELTEITRRFEARFSKLTVKANPAKLSKEDKDIYDIFYTAKQMINGK</sequence>
<accession>A0ABW0U0N3</accession>
<dbReference type="RefSeq" id="WP_381446082.1">
    <property type="nucleotide sequence ID" value="NZ_JBHSNP010000027.1"/>
</dbReference>
<keyword evidence="2" id="KW-0067">ATP-binding</keyword>
<evidence type="ECO:0000313" key="3">
    <source>
        <dbReference type="Proteomes" id="UP001596071"/>
    </source>
</evidence>
<dbReference type="InterPro" id="IPR036890">
    <property type="entry name" value="HATPase_C_sf"/>
</dbReference>
<dbReference type="Pfam" id="PF13589">
    <property type="entry name" value="HATPase_c_3"/>
    <property type="match status" value="1"/>
</dbReference>